<dbReference type="RefSeq" id="WP_312645826.1">
    <property type="nucleotide sequence ID" value="NZ_CP116967.1"/>
</dbReference>
<name>A0AA96GF87_9BACT</name>
<evidence type="ECO:0000313" key="1">
    <source>
        <dbReference type="EMBL" id="WNM59140.1"/>
    </source>
</evidence>
<dbReference type="AlphaFoldDB" id="A0AA96GF87"/>
<organism evidence="1 2">
    <name type="scientific">Candidatus Nitrospira allomarina</name>
    <dbReference type="NCBI Taxonomy" id="3020900"/>
    <lineage>
        <taxon>Bacteria</taxon>
        <taxon>Pseudomonadati</taxon>
        <taxon>Nitrospirota</taxon>
        <taxon>Nitrospiria</taxon>
        <taxon>Nitrospirales</taxon>
        <taxon>Nitrospiraceae</taxon>
        <taxon>Nitrospira</taxon>
    </lineage>
</organism>
<dbReference type="EMBL" id="CP116967">
    <property type="protein sequence ID" value="WNM59140.1"/>
    <property type="molecule type" value="Genomic_DNA"/>
</dbReference>
<reference evidence="1 2" key="1">
    <citation type="submission" date="2023-01" db="EMBL/GenBank/DDBJ databases">
        <title>Cultivation and genomic characterization of new, ubiquitous marine nitrite-oxidizing bacteria from the Nitrospirales.</title>
        <authorList>
            <person name="Mueller A.J."/>
            <person name="Daebeler A."/>
            <person name="Herbold C.W."/>
            <person name="Kirkegaard R.H."/>
            <person name="Daims H."/>
        </authorList>
    </citation>
    <scope>NUCLEOTIDE SEQUENCE [LARGE SCALE GENOMIC DNA]</scope>
    <source>
        <strain evidence="1 2">VA</strain>
    </source>
</reference>
<keyword evidence="2" id="KW-1185">Reference proteome</keyword>
<dbReference type="KEGG" id="nall:PP769_05080"/>
<dbReference type="Proteomes" id="UP001302719">
    <property type="component" value="Chromosome"/>
</dbReference>
<proteinExistence type="predicted"/>
<protein>
    <submittedName>
        <fullName evidence="1">Uncharacterized protein</fullName>
    </submittedName>
</protein>
<evidence type="ECO:0000313" key="2">
    <source>
        <dbReference type="Proteomes" id="UP001302719"/>
    </source>
</evidence>
<accession>A0AA96GF87</accession>
<sequence length="76" mass="8622">MKCVRCDGLMVVDDCLDIKGAMGELWIKAYRCIMCGNLMDPVINHHRTDGPVQAQVIPFRKRLRRAPRTPVARLTA</sequence>
<gene>
    <name evidence="1" type="ORF">PP769_05080</name>
</gene>